<evidence type="ECO:0000256" key="3">
    <source>
        <dbReference type="RuleBase" id="RU003476"/>
    </source>
</evidence>
<evidence type="ECO:0000313" key="6">
    <source>
        <dbReference type="Proteomes" id="UP001320122"/>
    </source>
</evidence>
<dbReference type="InterPro" id="IPR015797">
    <property type="entry name" value="NUDIX_hydrolase-like_dom_sf"/>
</dbReference>
<dbReference type="PROSITE" id="PS51462">
    <property type="entry name" value="NUDIX"/>
    <property type="match status" value="1"/>
</dbReference>
<dbReference type="Gene3D" id="3.90.79.10">
    <property type="entry name" value="Nucleoside Triphosphate Pyrophosphohydrolase"/>
    <property type="match status" value="1"/>
</dbReference>
<reference evidence="5 6" key="1">
    <citation type="journal article" date="2021" name="Front. Microbiol.">
        <title>Aerobic Denitrification and Heterotrophic Sulfur Oxidation in the Genus Halomonas Revealed by Six Novel Species Characterizations and Genome-Based Analysis.</title>
        <authorList>
            <person name="Wang L."/>
            <person name="Shao Z."/>
        </authorList>
    </citation>
    <scope>NUCLEOTIDE SEQUENCE [LARGE SCALE GENOMIC DNA]</scope>
    <source>
        <strain evidence="5 6">MCCC 1A11036</strain>
    </source>
</reference>
<dbReference type="PRINTS" id="PR00502">
    <property type="entry name" value="NUDIXFAMILY"/>
</dbReference>
<dbReference type="SUPFAM" id="SSF55811">
    <property type="entry name" value="Nudix"/>
    <property type="match status" value="1"/>
</dbReference>
<dbReference type="PANTHER" id="PTHR43736">
    <property type="entry name" value="ADP-RIBOSE PYROPHOSPHATASE"/>
    <property type="match status" value="1"/>
</dbReference>
<sequence length="147" mass="16309">MSIHEEDEVKPIAAVAAALVHQDRVLTIRRRNPPNAGMLALPGGHLEPGETLFEAARRELYEETGLMAEPERILTVIDQLQHDEKGRLLGHYVIVVVTCRWTGGNAMAGDDASEILWLEEGQVREEPDLCASARRTALILLEPQAIR</sequence>
<dbReference type="GO" id="GO:0016787">
    <property type="term" value="F:hydrolase activity"/>
    <property type="evidence" value="ECO:0007669"/>
    <property type="project" value="UniProtKB-KW"/>
</dbReference>
<organism evidence="5 6">
    <name type="scientific">Billgrantia zhangzhouensis</name>
    <dbReference type="NCBI Taxonomy" id="2733481"/>
    <lineage>
        <taxon>Bacteria</taxon>
        <taxon>Pseudomonadati</taxon>
        <taxon>Pseudomonadota</taxon>
        <taxon>Gammaproteobacteria</taxon>
        <taxon>Oceanospirillales</taxon>
        <taxon>Halomonadaceae</taxon>
        <taxon>Billgrantia</taxon>
    </lineage>
</organism>
<dbReference type="CDD" id="cd04673">
    <property type="entry name" value="NUDIX_ADPRase"/>
    <property type="match status" value="1"/>
</dbReference>
<dbReference type="Pfam" id="PF00293">
    <property type="entry name" value="NUDIX"/>
    <property type="match status" value="1"/>
</dbReference>
<protein>
    <submittedName>
        <fullName evidence="5">NUDIX hydrolase</fullName>
    </submittedName>
</protein>
<evidence type="ECO:0000259" key="4">
    <source>
        <dbReference type="PROSITE" id="PS51462"/>
    </source>
</evidence>
<accession>A0ABS9AD33</accession>
<evidence type="ECO:0000256" key="2">
    <source>
        <dbReference type="ARBA" id="ARBA00022801"/>
    </source>
</evidence>
<comment type="caution">
    <text evidence="5">The sequence shown here is derived from an EMBL/GenBank/DDBJ whole genome shotgun (WGS) entry which is preliminary data.</text>
</comment>
<evidence type="ECO:0000256" key="1">
    <source>
        <dbReference type="ARBA" id="ARBA00001946"/>
    </source>
</evidence>
<keyword evidence="2 3" id="KW-0378">Hydrolase</keyword>
<feature type="domain" description="Nudix hydrolase" evidence="4">
    <location>
        <begin position="10"/>
        <end position="143"/>
    </location>
</feature>
<dbReference type="InterPro" id="IPR000086">
    <property type="entry name" value="NUDIX_hydrolase_dom"/>
</dbReference>
<dbReference type="EMBL" id="JABFTT010000002">
    <property type="protein sequence ID" value="MCE8019099.1"/>
    <property type="molecule type" value="Genomic_DNA"/>
</dbReference>
<dbReference type="InterPro" id="IPR020084">
    <property type="entry name" value="NUDIX_hydrolase_CS"/>
</dbReference>
<evidence type="ECO:0000313" key="5">
    <source>
        <dbReference type="EMBL" id="MCE8019099.1"/>
    </source>
</evidence>
<proteinExistence type="inferred from homology"/>
<comment type="cofactor">
    <cofactor evidence="1">
        <name>Mg(2+)</name>
        <dbReference type="ChEBI" id="CHEBI:18420"/>
    </cofactor>
</comment>
<dbReference type="PROSITE" id="PS00893">
    <property type="entry name" value="NUDIX_BOX"/>
    <property type="match status" value="1"/>
</dbReference>
<dbReference type="PANTHER" id="PTHR43736:SF1">
    <property type="entry name" value="DIHYDRONEOPTERIN TRIPHOSPHATE DIPHOSPHATASE"/>
    <property type="match status" value="1"/>
</dbReference>
<name>A0ABS9AD33_9GAMM</name>
<dbReference type="InterPro" id="IPR020476">
    <property type="entry name" value="Nudix_hydrolase"/>
</dbReference>
<dbReference type="Proteomes" id="UP001320122">
    <property type="component" value="Unassembled WGS sequence"/>
</dbReference>
<comment type="similarity">
    <text evidence="3">Belongs to the Nudix hydrolase family.</text>
</comment>
<dbReference type="RefSeq" id="WP_234272472.1">
    <property type="nucleotide sequence ID" value="NZ_JABFTT010000002.1"/>
</dbReference>
<keyword evidence="6" id="KW-1185">Reference proteome</keyword>
<gene>
    <name evidence="5" type="ORF">HOP51_03040</name>
</gene>